<keyword evidence="1" id="KW-0812">Transmembrane</keyword>
<dbReference type="Proteomes" id="UP000593563">
    <property type="component" value="Unassembled WGS sequence"/>
</dbReference>
<dbReference type="AlphaFoldDB" id="A0A6L5B8U9"/>
<keyword evidence="1" id="KW-0472">Membrane</keyword>
<dbReference type="Pfam" id="PF16594">
    <property type="entry name" value="ATP-synt_Z"/>
    <property type="match status" value="1"/>
</dbReference>
<feature type="transmembrane region" description="Helical" evidence="1">
    <location>
        <begin position="76"/>
        <end position="97"/>
    </location>
</feature>
<dbReference type="PANTHER" id="PTHR35165:SF1">
    <property type="entry name" value="OS04G0577375 PROTEIN"/>
    <property type="match status" value="1"/>
</dbReference>
<dbReference type="PANTHER" id="PTHR35165">
    <property type="entry name" value="OS08G0113900 PROTEIN"/>
    <property type="match status" value="1"/>
</dbReference>
<evidence type="ECO:0000313" key="3">
    <source>
        <dbReference type="Proteomes" id="UP000593563"/>
    </source>
</evidence>
<proteinExistence type="predicted"/>
<name>A0A6L5B8U9_APIGR</name>
<organism evidence="2 3">
    <name type="scientific">Apium graveolens</name>
    <name type="common">Celery</name>
    <dbReference type="NCBI Taxonomy" id="4045"/>
    <lineage>
        <taxon>Eukaryota</taxon>
        <taxon>Viridiplantae</taxon>
        <taxon>Streptophyta</taxon>
        <taxon>Embryophyta</taxon>
        <taxon>Tracheophyta</taxon>
        <taxon>Spermatophyta</taxon>
        <taxon>Magnoliopsida</taxon>
        <taxon>eudicotyledons</taxon>
        <taxon>Gunneridae</taxon>
        <taxon>Pentapetalae</taxon>
        <taxon>asterids</taxon>
        <taxon>campanulids</taxon>
        <taxon>Apiales</taxon>
        <taxon>Apiaceae</taxon>
        <taxon>Apioideae</taxon>
        <taxon>apioid superclade</taxon>
        <taxon>Apieae</taxon>
        <taxon>Apium</taxon>
    </lineage>
</organism>
<comment type="caution">
    <text evidence="2">The sequence shown here is derived from an EMBL/GenBank/DDBJ whole genome shotgun (WGS) entry which is preliminary data.</text>
</comment>
<gene>
    <name evidence="2" type="ORF">AG4045_017743</name>
</gene>
<evidence type="ECO:0000313" key="2">
    <source>
        <dbReference type="EMBL" id="KAF1001938.1"/>
    </source>
</evidence>
<dbReference type="EMBL" id="WRXP01002045">
    <property type="protein sequence ID" value="KAF1001938.1"/>
    <property type="molecule type" value="Genomic_DNA"/>
</dbReference>
<keyword evidence="3" id="KW-1185">Reference proteome</keyword>
<keyword evidence="1" id="KW-1133">Transmembrane helix</keyword>
<dbReference type="InterPro" id="IPR032238">
    <property type="entry name" value="ATP-synth_Z"/>
</dbReference>
<sequence>MEEISNVVQRVFGNLVFRSWPLRHRILSYEEDKDRIKRFRRIMKKAFLGSVLISLIGGLLLSYWEYKYHCVNSELWMVPVGLILFFTPVIVWSSVAVSDMISTPEVNVSSQPKNAGLRSGERS</sequence>
<feature type="transmembrane region" description="Helical" evidence="1">
    <location>
        <begin position="46"/>
        <end position="64"/>
    </location>
</feature>
<accession>A0A6L5B8U9</accession>
<protein>
    <submittedName>
        <fullName evidence="2">Uncharacterized protein</fullName>
    </submittedName>
</protein>
<reference evidence="2" key="1">
    <citation type="submission" date="2020-01" db="EMBL/GenBank/DDBJ databases">
        <title>The Celery Genome Sequence Reveals Sequential Paleo-tetraploidization, Resistance Gene Elimination, Karyotype Evolution, and Functional Innovation in Apiales.</title>
        <authorList>
            <person name="Song X."/>
        </authorList>
    </citation>
    <scope>NUCLEOTIDE SEQUENCE</scope>
    <source>
        <tissue evidence="2">Leaf</tissue>
    </source>
</reference>
<evidence type="ECO:0000256" key="1">
    <source>
        <dbReference type="SAM" id="Phobius"/>
    </source>
</evidence>